<reference evidence="1" key="1">
    <citation type="journal article" date="2019" name="Science">
        <title>Mutation of a bHLH transcription factor allowed almond domestication.</title>
        <authorList>
            <person name="Sanchez-Perez R."/>
            <person name="Pavan S."/>
            <person name="Mazzeo R."/>
            <person name="Moldovan C."/>
            <person name="Aiese Cigliano R."/>
            <person name="Del Cueto J."/>
            <person name="Ricciardi F."/>
            <person name="Lotti C."/>
            <person name="Ricciardi L."/>
            <person name="Dicenta F."/>
            <person name="Lopez-Marques R.L."/>
            <person name="Lindberg Moller B."/>
        </authorList>
    </citation>
    <scope>NUCLEOTIDE SEQUENCE</scope>
</reference>
<sequence>MYTSVRRWRTHEPELQPTLYMEIYGSLSRTGVRTLYIDPSKPSTRISFSWRYIIGYATFWNFLPDNDTGAKSQSSEFSIGAPFLLGCSVLDLF</sequence>
<dbReference type="EMBL" id="AP021063">
    <property type="protein sequence ID" value="BBN69060.1"/>
    <property type="molecule type" value="Genomic_DNA"/>
</dbReference>
<dbReference type="AlphaFoldDB" id="A0A5H2Y919"/>
<organism evidence="1">
    <name type="scientific">Prunus dulcis</name>
    <name type="common">Almond</name>
    <name type="synonym">Amygdalus dulcis</name>
    <dbReference type="NCBI Taxonomy" id="3755"/>
    <lineage>
        <taxon>Eukaryota</taxon>
        <taxon>Viridiplantae</taxon>
        <taxon>Streptophyta</taxon>
        <taxon>Embryophyta</taxon>
        <taxon>Tracheophyta</taxon>
        <taxon>Spermatophyta</taxon>
        <taxon>Magnoliopsida</taxon>
        <taxon>eudicotyledons</taxon>
        <taxon>Gunneridae</taxon>
        <taxon>Pentapetalae</taxon>
        <taxon>rosids</taxon>
        <taxon>fabids</taxon>
        <taxon>Rosales</taxon>
        <taxon>Rosaceae</taxon>
        <taxon>Amygdaloideae</taxon>
        <taxon>Amygdaleae</taxon>
        <taxon>Prunus</taxon>
    </lineage>
</organism>
<feature type="non-terminal residue" evidence="1">
    <location>
        <position position="93"/>
    </location>
</feature>
<gene>
    <name evidence="1" type="ORF">Prudu_726S000300</name>
</gene>
<evidence type="ECO:0000313" key="1">
    <source>
        <dbReference type="EMBL" id="BBN69060.1"/>
    </source>
</evidence>
<name>A0A5H2Y919_PRUDU</name>
<protein>
    <submittedName>
        <fullName evidence="1">Uncharacterized protein</fullName>
    </submittedName>
</protein>
<accession>A0A5H2Y919</accession>
<proteinExistence type="predicted"/>